<dbReference type="SUPFAM" id="SSF53474">
    <property type="entry name" value="alpha/beta-Hydrolases"/>
    <property type="match status" value="1"/>
</dbReference>
<accession>A0ABT6ZGD2</accession>
<evidence type="ECO:0000313" key="2">
    <source>
        <dbReference type="EMBL" id="MDJ1115225.1"/>
    </source>
</evidence>
<evidence type="ECO:0000313" key="3">
    <source>
        <dbReference type="Proteomes" id="UP001321481"/>
    </source>
</evidence>
<dbReference type="Proteomes" id="UP001321481">
    <property type="component" value="Unassembled WGS sequence"/>
</dbReference>
<dbReference type="Gene3D" id="3.40.50.1820">
    <property type="entry name" value="alpha/beta hydrolase"/>
    <property type="match status" value="1"/>
</dbReference>
<dbReference type="RefSeq" id="WP_283716908.1">
    <property type="nucleotide sequence ID" value="NZ_JASJND010000007.1"/>
</dbReference>
<gene>
    <name evidence="2" type="ORF">QNI14_12260</name>
</gene>
<dbReference type="InterPro" id="IPR029058">
    <property type="entry name" value="AB_hydrolase_fold"/>
</dbReference>
<feature type="domain" description="AB hydrolase-1" evidence="1">
    <location>
        <begin position="3"/>
        <end position="222"/>
    </location>
</feature>
<keyword evidence="3" id="KW-1185">Reference proteome</keyword>
<organism evidence="2 3">
    <name type="scientific">Microbacterium dauci</name>
    <dbReference type="NCBI Taxonomy" id="3048008"/>
    <lineage>
        <taxon>Bacteria</taxon>
        <taxon>Bacillati</taxon>
        <taxon>Actinomycetota</taxon>
        <taxon>Actinomycetes</taxon>
        <taxon>Micrococcales</taxon>
        <taxon>Microbacteriaceae</taxon>
        <taxon>Microbacterium</taxon>
    </lineage>
</organism>
<dbReference type="GO" id="GO:0016787">
    <property type="term" value="F:hydrolase activity"/>
    <property type="evidence" value="ECO:0007669"/>
    <property type="project" value="UniProtKB-KW"/>
</dbReference>
<proteinExistence type="predicted"/>
<keyword evidence="2" id="KW-0378">Hydrolase</keyword>
<dbReference type="PANTHER" id="PTHR37017">
    <property type="entry name" value="AB HYDROLASE-1 DOMAIN-CONTAINING PROTEIN-RELATED"/>
    <property type="match status" value="1"/>
</dbReference>
<dbReference type="EMBL" id="JASJND010000007">
    <property type="protein sequence ID" value="MDJ1115225.1"/>
    <property type="molecule type" value="Genomic_DNA"/>
</dbReference>
<protein>
    <submittedName>
        <fullName evidence="2">Alpha/beta hydrolase</fullName>
    </submittedName>
</protein>
<sequence length="230" mass="24169">MDVILIPGLWLDASSWDDVSAALRDAGHTPHALTMPGTGEPASVSADIGIADWVAAAVERIDAIDAPVVLVGHSGGGNVAWGAAEARADRVARVVFVDTTPPPPGAEISEFPVEDGVIAFPGWDFFDDEDVDDLDQATRERTAPLTGSVPAKVPTDALTLEGTARHTVPVTMLMGGMDEATFRSVVAQWGAFAAEFEAIEDAHVVRLGTGHWPQFSNPTVLIRELLAAIG</sequence>
<dbReference type="PANTHER" id="PTHR37017:SF11">
    <property type="entry name" value="ESTERASE_LIPASE_THIOESTERASE DOMAIN-CONTAINING PROTEIN"/>
    <property type="match status" value="1"/>
</dbReference>
<name>A0ABT6ZGD2_9MICO</name>
<dbReference type="InterPro" id="IPR052897">
    <property type="entry name" value="Sec-Metab_Biosynth_Hydrolase"/>
</dbReference>
<evidence type="ECO:0000259" key="1">
    <source>
        <dbReference type="Pfam" id="PF12697"/>
    </source>
</evidence>
<comment type="caution">
    <text evidence="2">The sequence shown here is derived from an EMBL/GenBank/DDBJ whole genome shotgun (WGS) entry which is preliminary data.</text>
</comment>
<dbReference type="InterPro" id="IPR000073">
    <property type="entry name" value="AB_hydrolase_1"/>
</dbReference>
<dbReference type="Pfam" id="PF12697">
    <property type="entry name" value="Abhydrolase_6"/>
    <property type="match status" value="1"/>
</dbReference>
<reference evidence="2 3" key="1">
    <citation type="submission" date="2023-05" db="EMBL/GenBank/DDBJ databases">
        <title>Microbacterium dauci sp.nov., Isolated from Carrot Rhizosphere Soil.</title>
        <authorList>
            <person name="Xiao Z."/>
            <person name="Zheng J."/>
        </authorList>
    </citation>
    <scope>NUCLEOTIDE SEQUENCE [LARGE SCALE GENOMIC DNA]</scope>
    <source>
        <strain evidence="2 3">LX3-4</strain>
    </source>
</reference>